<dbReference type="EMBL" id="JXTC01000735">
    <property type="protein sequence ID" value="PON38966.1"/>
    <property type="molecule type" value="Genomic_DNA"/>
</dbReference>
<evidence type="ECO:0000313" key="1">
    <source>
        <dbReference type="EMBL" id="PON38966.1"/>
    </source>
</evidence>
<organism evidence="1 2">
    <name type="scientific">Trema orientale</name>
    <name type="common">Charcoal tree</name>
    <name type="synonym">Celtis orientalis</name>
    <dbReference type="NCBI Taxonomy" id="63057"/>
    <lineage>
        <taxon>Eukaryota</taxon>
        <taxon>Viridiplantae</taxon>
        <taxon>Streptophyta</taxon>
        <taxon>Embryophyta</taxon>
        <taxon>Tracheophyta</taxon>
        <taxon>Spermatophyta</taxon>
        <taxon>Magnoliopsida</taxon>
        <taxon>eudicotyledons</taxon>
        <taxon>Gunneridae</taxon>
        <taxon>Pentapetalae</taxon>
        <taxon>rosids</taxon>
        <taxon>fabids</taxon>
        <taxon>Rosales</taxon>
        <taxon>Cannabaceae</taxon>
        <taxon>Trema</taxon>
    </lineage>
</organism>
<reference evidence="2" key="1">
    <citation type="submission" date="2016-06" db="EMBL/GenBank/DDBJ databases">
        <title>Parallel loss of symbiosis genes in relatives of nitrogen-fixing non-legume Parasponia.</title>
        <authorList>
            <person name="Van Velzen R."/>
            <person name="Holmer R."/>
            <person name="Bu F."/>
            <person name="Rutten L."/>
            <person name="Van Zeijl A."/>
            <person name="Liu W."/>
            <person name="Santuari L."/>
            <person name="Cao Q."/>
            <person name="Sharma T."/>
            <person name="Shen D."/>
            <person name="Roswanjaya Y."/>
            <person name="Wardhani T."/>
            <person name="Kalhor M.S."/>
            <person name="Jansen J."/>
            <person name="Van den Hoogen J."/>
            <person name="Gungor B."/>
            <person name="Hartog M."/>
            <person name="Hontelez J."/>
            <person name="Verver J."/>
            <person name="Yang W.-C."/>
            <person name="Schijlen E."/>
            <person name="Repin R."/>
            <person name="Schilthuizen M."/>
            <person name="Schranz E."/>
            <person name="Heidstra R."/>
            <person name="Miyata K."/>
            <person name="Fedorova E."/>
            <person name="Kohlen W."/>
            <person name="Bisseling T."/>
            <person name="Smit S."/>
            <person name="Geurts R."/>
        </authorList>
    </citation>
    <scope>NUCLEOTIDE SEQUENCE [LARGE SCALE GENOMIC DNA]</scope>
    <source>
        <strain evidence="2">cv. RG33-2</strain>
    </source>
</reference>
<accession>A0A2P5AQZ4</accession>
<proteinExistence type="predicted"/>
<dbReference type="AlphaFoldDB" id="A0A2P5AQZ4"/>
<protein>
    <submittedName>
        <fullName evidence="1">Uncharacterized protein</fullName>
    </submittedName>
</protein>
<dbReference type="OrthoDB" id="10330346at2759"/>
<evidence type="ECO:0000313" key="2">
    <source>
        <dbReference type="Proteomes" id="UP000237000"/>
    </source>
</evidence>
<sequence>MREFQIPNGHISSISIPFFFQSRVEPNRSNANGSLQNHALSILGARMEGLGLHKMASFLMGSAQNSRKTKVIGLKRWNPVVLARRKRTMLIMMMIWVVNF</sequence>
<dbReference type="InParanoid" id="A0A2P5AQZ4"/>
<gene>
    <name evidence="1" type="ORF">TorRG33x02_343920</name>
</gene>
<keyword evidence="2" id="KW-1185">Reference proteome</keyword>
<dbReference type="Proteomes" id="UP000237000">
    <property type="component" value="Unassembled WGS sequence"/>
</dbReference>
<name>A0A2P5AQZ4_TREOI</name>
<comment type="caution">
    <text evidence="1">The sequence shown here is derived from an EMBL/GenBank/DDBJ whole genome shotgun (WGS) entry which is preliminary data.</text>
</comment>